<dbReference type="AlphaFoldDB" id="A0A314XS48"/>
<comment type="caution">
    <text evidence="1">The sequence shown here is derived from an EMBL/GenBank/DDBJ whole genome shotgun (WGS) entry which is preliminary data.</text>
</comment>
<keyword evidence="2" id="KW-1185">Reference proteome</keyword>
<name>A0A314XS48_PRUYE</name>
<dbReference type="EMBL" id="PJQY01002246">
    <property type="protein sequence ID" value="PQP95409.1"/>
    <property type="molecule type" value="Genomic_DNA"/>
</dbReference>
<proteinExistence type="predicted"/>
<reference evidence="1 2" key="1">
    <citation type="submission" date="2018-02" db="EMBL/GenBank/DDBJ databases">
        <title>Draft genome of wild Prunus yedoensis var. nudiflora.</title>
        <authorList>
            <person name="Baek S."/>
            <person name="Kim J.-H."/>
            <person name="Choi K."/>
            <person name="Kim G.-B."/>
            <person name="Cho A."/>
            <person name="Jang H."/>
            <person name="Shin C.-H."/>
            <person name="Yu H.-J."/>
            <person name="Mun J.-H."/>
        </authorList>
    </citation>
    <scope>NUCLEOTIDE SEQUENCE [LARGE SCALE GENOMIC DNA]</scope>
    <source>
        <strain evidence="2">cv. Jeju island</strain>
        <tissue evidence="1">Leaf</tissue>
    </source>
</reference>
<organism evidence="1 2">
    <name type="scientific">Prunus yedoensis var. nudiflora</name>
    <dbReference type="NCBI Taxonomy" id="2094558"/>
    <lineage>
        <taxon>Eukaryota</taxon>
        <taxon>Viridiplantae</taxon>
        <taxon>Streptophyta</taxon>
        <taxon>Embryophyta</taxon>
        <taxon>Tracheophyta</taxon>
        <taxon>Spermatophyta</taxon>
        <taxon>Magnoliopsida</taxon>
        <taxon>eudicotyledons</taxon>
        <taxon>Gunneridae</taxon>
        <taxon>Pentapetalae</taxon>
        <taxon>rosids</taxon>
        <taxon>fabids</taxon>
        <taxon>Rosales</taxon>
        <taxon>Rosaceae</taxon>
        <taxon>Amygdaloideae</taxon>
        <taxon>Amygdaleae</taxon>
        <taxon>Prunus</taxon>
    </lineage>
</organism>
<protein>
    <submittedName>
        <fullName evidence="1">Uncharacterized protein</fullName>
    </submittedName>
</protein>
<evidence type="ECO:0000313" key="2">
    <source>
        <dbReference type="Proteomes" id="UP000250321"/>
    </source>
</evidence>
<sequence>MAKGKGKAMAITIQINSANPCKRLVVFPSIAMDTTIHMRYEERNLYRVLVWEVKNMARHEHEFLLPLGLPGLVVPTICLGCRSPLEAANWAKAPFCQGQTIPLELL</sequence>
<accession>A0A314XS48</accession>
<dbReference type="Proteomes" id="UP000250321">
    <property type="component" value="Unassembled WGS sequence"/>
</dbReference>
<gene>
    <name evidence="1" type="ORF">Pyn_27270</name>
</gene>
<evidence type="ECO:0000313" key="1">
    <source>
        <dbReference type="EMBL" id="PQP95409.1"/>
    </source>
</evidence>